<evidence type="ECO:0000256" key="10">
    <source>
        <dbReference type="ARBA" id="ARBA00022777"/>
    </source>
</evidence>
<organism evidence="22 23">
    <name type="scientific">Dokdonella soli</name>
    <dbReference type="NCBI Taxonomy" id="529810"/>
    <lineage>
        <taxon>Bacteria</taxon>
        <taxon>Pseudomonadati</taxon>
        <taxon>Pseudomonadota</taxon>
        <taxon>Gammaproteobacteria</taxon>
        <taxon>Lysobacterales</taxon>
        <taxon>Rhodanobacteraceae</taxon>
        <taxon>Dokdonella</taxon>
    </lineage>
</organism>
<keyword evidence="12 18" id="KW-1133">Transmembrane helix</keyword>
<feature type="region of interest" description="Disordered" evidence="17">
    <location>
        <begin position="177"/>
        <end position="197"/>
    </location>
</feature>
<evidence type="ECO:0000256" key="14">
    <source>
        <dbReference type="ARBA" id="ARBA00023137"/>
    </source>
</evidence>
<keyword evidence="16" id="KW-0175">Coiled coil</keyword>
<dbReference type="CDD" id="cd05387">
    <property type="entry name" value="BY-kinase"/>
    <property type="match status" value="1"/>
</dbReference>
<protein>
    <recommendedName>
        <fullName evidence="4">non-specific protein-tyrosine kinase</fullName>
        <ecNumber evidence="4">2.7.10.2</ecNumber>
    </recommendedName>
</protein>
<evidence type="ECO:0000313" key="23">
    <source>
        <dbReference type="Proteomes" id="UP001501523"/>
    </source>
</evidence>
<gene>
    <name evidence="22" type="ORF">GCM10009105_07550</name>
</gene>
<dbReference type="InterPro" id="IPR005702">
    <property type="entry name" value="Wzc-like_C"/>
</dbReference>
<dbReference type="Pfam" id="PF02706">
    <property type="entry name" value="Wzz"/>
    <property type="match status" value="1"/>
</dbReference>
<comment type="caution">
    <text evidence="22">The sequence shown here is derived from an EMBL/GenBank/DDBJ whole genome shotgun (WGS) entry which is preliminary data.</text>
</comment>
<keyword evidence="5" id="KW-1003">Cell membrane</keyword>
<evidence type="ECO:0000256" key="15">
    <source>
        <dbReference type="ARBA" id="ARBA00051245"/>
    </source>
</evidence>
<dbReference type="PANTHER" id="PTHR32309">
    <property type="entry name" value="TYROSINE-PROTEIN KINASE"/>
    <property type="match status" value="1"/>
</dbReference>
<comment type="similarity">
    <text evidence="3">Belongs to the etk/wzc family.</text>
</comment>
<evidence type="ECO:0000256" key="8">
    <source>
        <dbReference type="ARBA" id="ARBA00022692"/>
    </source>
</evidence>
<dbReference type="SUPFAM" id="SSF52540">
    <property type="entry name" value="P-loop containing nucleoside triphosphate hydrolases"/>
    <property type="match status" value="1"/>
</dbReference>
<feature type="domain" description="Tyrosine-protein kinase G-rich" evidence="21">
    <location>
        <begin position="440"/>
        <end position="509"/>
    </location>
</feature>
<keyword evidence="23" id="KW-1185">Reference proteome</keyword>
<feature type="transmembrane region" description="Helical" evidence="18">
    <location>
        <begin position="69"/>
        <end position="88"/>
    </location>
</feature>
<evidence type="ECO:0000256" key="9">
    <source>
        <dbReference type="ARBA" id="ARBA00022741"/>
    </source>
</evidence>
<keyword evidence="9" id="KW-0547">Nucleotide-binding</keyword>
<dbReference type="EMBL" id="BAAAEU010000004">
    <property type="protein sequence ID" value="GAA0708189.1"/>
    <property type="molecule type" value="Genomic_DNA"/>
</dbReference>
<feature type="domain" description="Polysaccharide chain length determinant N-terminal" evidence="19">
    <location>
        <begin position="53"/>
        <end position="146"/>
    </location>
</feature>
<dbReference type="PANTHER" id="PTHR32309:SF13">
    <property type="entry name" value="FERRIC ENTEROBACTIN TRANSPORT PROTEIN FEPE"/>
    <property type="match status" value="1"/>
</dbReference>
<feature type="coiled-coil region" evidence="16">
    <location>
        <begin position="262"/>
        <end position="368"/>
    </location>
</feature>
<feature type="transmembrane region" description="Helical" evidence="18">
    <location>
        <begin position="488"/>
        <end position="510"/>
    </location>
</feature>
<evidence type="ECO:0000256" key="4">
    <source>
        <dbReference type="ARBA" id="ARBA00011903"/>
    </source>
</evidence>
<evidence type="ECO:0000256" key="5">
    <source>
        <dbReference type="ARBA" id="ARBA00022475"/>
    </source>
</evidence>
<evidence type="ECO:0000256" key="17">
    <source>
        <dbReference type="SAM" id="MobiDB-lite"/>
    </source>
</evidence>
<dbReference type="RefSeq" id="WP_343787318.1">
    <property type="nucleotide sequence ID" value="NZ_BAAAEU010000004.1"/>
</dbReference>
<evidence type="ECO:0000256" key="13">
    <source>
        <dbReference type="ARBA" id="ARBA00023136"/>
    </source>
</evidence>
<evidence type="ECO:0000259" key="20">
    <source>
        <dbReference type="Pfam" id="PF13614"/>
    </source>
</evidence>
<evidence type="ECO:0000313" key="22">
    <source>
        <dbReference type="EMBL" id="GAA0708189.1"/>
    </source>
</evidence>
<keyword evidence="10" id="KW-0418">Kinase</keyword>
<evidence type="ECO:0000256" key="11">
    <source>
        <dbReference type="ARBA" id="ARBA00022840"/>
    </source>
</evidence>
<evidence type="ECO:0000259" key="19">
    <source>
        <dbReference type="Pfam" id="PF02706"/>
    </source>
</evidence>
<dbReference type="Pfam" id="PF13807">
    <property type="entry name" value="GNVR"/>
    <property type="match status" value="1"/>
</dbReference>
<name>A0ABN1ID72_9GAMM</name>
<comment type="similarity">
    <text evidence="2">Belongs to the CpsD/CapB family.</text>
</comment>
<proteinExistence type="inferred from homology"/>
<dbReference type="NCBIfam" id="TIGR01007">
    <property type="entry name" value="eps_fam"/>
    <property type="match status" value="1"/>
</dbReference>
<evidence type="ECO:0000256" key="18">
    <source>
        <dbReference type="SAM" id="Phobius"/>
    </source>
</evidence>
<keyword evidence="6" id="KW-0997">Cell inner membrane</keyword>
<keyword evidence="13 18" id="KW-0472">Membrane</keyword>
<accession>A0ABN1ID72</accession>
<dbReference type="InterPro" id="IPR027417">
    <property type="entry name" value="P-loop_NTPase"/>
</dbReference>
<evidence type="ECO:0000256" key="7">
    <source>
        <dbReference type="ARBA" id="ARBA00022679"/>
    </source>
</evidence>
<sequence>MQRDHFSAGPAGDDRHLPMLGEQQVADRRVPTIHRAQQLSPTVLSDEQHDDIDDIDLLAYWRLLVSRRWLILGVISAVAALALIYTLLTPPTYRATAVLQIDTEGMQVMQVQGISPIQGVSDRQYYQTQYELLKSRALAERVVEDLNLVGSDIFQSLQPASWFERLRGLLSLGAPATNQPGPQRVANGAAPPPANADAAERRRATVFIQDGLVIEPVRDSHLVRIHYDSLLPTFSARVANAIADGFIASSMDQQFGASSYAKKYLEDQLAQLKSRLEDSERTLVDFAQKENIVPSANGASLEAQNLSDLNASLAKAQDQRIRAEARWNQAKAVSGAALPADMLADTVLRNLQEQRAKLQGDYQEKAQTFKPDYPTMLALKGQIDEVQKQVVNELANIRASVKAEYDAAASQEKILEKQLANLRAQTLDVDSRSIQYNIFKREVDTNRQLYNALLQRYKEVGMAGGVKSSNLSIVDHAEVPARRYAPSISLNLAVGLLVGAMLGVMLALLLEYLDDTLKTPLDIEQRLHLAVLGIVPKLTKQSPYNALKDPRSAFSESYRSVRTALQFSTDRGVPKVLLITSPAANEGKSTSALTLAQNFTQLGKRVLLIEGDLRNPTLNKILCLSPQAGLSSLLAGAATLAQTVLKTDDERLDVILSGPLPPSPTELLAGPKLASLLLTGAEKYDQIIIDAPPVLGIADAPILANAAEGTLLIIKSGSTGISAAQSAIKRLKAARGRLIGCLLTQYDAQASGYGYGNYYAYGETRRLSGK</sequence>
<evidence type="ECO:0000256" key="2">
    <source>
        <dbReference type="ARBA" id="ARBA00007316"/>
    </source>
</evidence>
<comment type="subcellular location">
    <subcellularLocation>
        <location evidence="1">Cell inner membrane</location>
        <topology evidence="1">Multi-pass membrane protein</topology>
    </subcellularLocation>
</comment>
<dbReference type="InterPro" id="IPR003856">
    <property type="entry name" value="LPS_length_determ_N"/>
</dbReference>
<evidence type="ECO:0000256" key="6">
    <source>
        <dbReference type="ARBA" id="ARBA00022519"/>
    </source>
</evidence>
<evidence type="ECO:0000256" key="3">
    <source>
        <dbReference type="ARBA" id="ARBA00008883"/>
    </source>
</evidence>
<evidence type="ECO:0000259" key="21">
    <source>
        <dbReference type="Pfam" id="PF13807"/>
    </source>
</evidence>
<dbReference type="EC" id="2.7.10.2" evidence="4"/>
<keyword evidence="7" id="KW-0808">Transferase</keyword>
<dbReference type="InterPro" id="IPR025669">
    <property type="entry name" value="AAA_dom"/>
</dbReference>
<keyword evidence="8 18" id="KW-0812">Transmembrane</keyword>
<dbReference type="Pfam" id="PF13614">
    <property type="entry name" value="AAA_31"/>
    <property type="match status" value="1"/>
</dbReference>
<feature type="domain" description="AAA" evidence="20">
    <location>
        <begin position="587"/>
        <end position="716"/>
    </location>
</feature>
<dbReference type="InterPro" id="IPR032807">
    <property type="entry name" value="GNVR"/>
</dbReference>
<dbReference type="Proteomes" id="UP001501523">
    <property type="component" value="Unassembled WGS sequence"/>
</dbReference>
<evidence type="ECO:0000256" key="16">
    <source>
        <dbReference type="SAM" id="Coils"/>
    </source>
</evidence>
<keyword evidence="14" id="KW-0829">Tyrosine-protein kinase</keyword>
<keyword evidence="11" id="KW-0067">ATP-binding</keyword>
<evidence type="ECO:0000256" key="12">
    <source>
        <dbReference type="ARBA" id="ARBA00022989"/>
    </source>
</evidence>
<reference evidence="22 23" key="1">
    <citation type="journal article" date="2019" name="Int. J. Syst. Evol. Microbiol.">
        <title>The Global Catalogue of Microorganisms (GCM) 10K type strain sequencing project: providing services to taxonomists for standard genome sequencing and annotation.</title>
        <authorList>
            <consortium name="The Broad Institute Genomics Platform"/>
            <consortium name="The Broad Institute Genome Sequencing Center for Infectious Disease"/>
            <person name="Wu L."/>
            <person name="Ma J."/>
        </authorList>
    </citation>
    <scope>NUCLEOTIDE SEQUENCE [LARGE SCALE GENOMIC DNA]</scope>
    <source>
        <strain evidence="22 23">JCM 15421</strain>
    </source>
</reference>
<dbReference type="Gene3D" id="3.40.50.300">
    <property type="entry name" value="P-loop containing nucleotide triphosphate hydrolases"/>
    <property type="match status" value="1"/>
</dbReference>
<comment type="catalytic activity">
    <reaction evidence="15">
        <text>L-tyrosyl-[protein] + ATP = O-phospho-L-tyrosyl-[protein] + ADP + H(+)</text>
        <dbReference type="Rhea" id="RHEA:10596"/>
        <dbReference type="Rhea" id="RHEA-COMP:10136"/>
        <dbReference type="Rhea" id="RHEA-COMP:20101"/>
        <dbReference type="ChEBI" id="CHEBI:15378"/>
        <dbReference type="ChEBI" id="CHEBI:30616"/>
        <dbReference type="ChEBI" id="CHEBI:46858"/>
        <dbReference type="ChEBI" id="CHEBI:61978"/>
        <dbReference type="ChEBI" id="CHEBI:456216"/>
        <dbReference type="EC" id="2.7.10.2"/>
    </reaction>
</comment>
<dbReference type="InterPro" id="IPR050445">
    <property type="entry name" value="Bact_polysacc_biosynth/exp"/>
</dbReference>
<evidence type="ECO:0000256" key="1">
    <source>
        <dbReference type="ARBA" id="ARBA00004429"/>
    </source>
</evidence>